<dbReference type="AlphaFoldDB" id="A0A2P6NIU6"/>
<keyword evidence="3" id="KW-1185">Reference proteome</keyword>
<evidence type="ECO:0000256" key="1">
    <source>
        <dbReference type="SAM" id="Coils"/>
    </source>
</evidence>
<comment type="caution">
    <text evidence="2">The sequence shown here is derived from an EMBL/GenBank/DDBJ whole genome shotgun (WGS) entry which is preliminary data.</text>
</comment>
<sequence>MIADTANSYSKNYQRAVSAEKAGIKSARPVGQMMDRDRTIRLLEVNIMDLQKRNEERDKETNTREKQIAQQFERYEQRLEEMANLHRLSQDVFDRHFEDQAGVLEELQQRLSSLDSSLAQFHKSQQVLQKDAAGWNARMHAVERELETLSSSTSSLNKENSRLQEKVGRNTETLAKFTEHTREKMSHLEETMMKRFTAVDKTNAERDRNITENRRQLSHICEVEEGSILEKKFSMLQAQIDNIRDDREQEDDFRRNLRQELMKGVHHAEDHTRHLNQEILAFKERERKIYEKLEEMAKVTENQILAVQHRLDEGNNSHIIKALERRLTSRIEQNYESLRQMAQDKGDRSLAQKVDLLMNTSNQQWIRSQNDLETIRKTINKVVTEFSKQIQSLSNVI</sequence>
<gene>
    <name evidence="2" type="ORF">PROFUN_08895</name>
</gene>
<protein>
    <submittedName>
        <fullName evidence="2">Viral A-type inclusion protein</fullName>
    </submittedName>
</protein>
<proteinExistence type="predicted"/>
<evidence type="ECO:0000313" key="2">
    <source>
        <dbReference type="EMBL" id="PRP83864.1"/>
    </source>
</evidence>
<reference evidence="2 3" key="1">
    <citation type="journal article" date="2018" name="Genome Biol. Evol.">
        <title>Multiple Roots of Fruiting Body Formation in Amoebozoa.</title>
        <authorList>
            <person name="Hillmann F."/>
            <person name="Forbes G."/>
            <person name="Novohradska S."/>
            <person name="Ferling I."/>
            <person name="Riege K."/>
            <person name="Groth M."/>
            <person name="Westermann M."/>
            <person name="Marz M."/>
            <person name="Spaller T."/>
            <person name="Winckler T."/>
            <person name="Schaap P."/>
            <person name="Glockner G."/>
        </authorList>
    </citation>
    <scope>NUCLEOTIDE SEQUENCE [LARGE SCALE GENOMIC DNA]</scope>
    <source>
        <strain evidence="2 3">Jena</strain>
    </source>
</reference>
<organism evidence="2 3">
    <name type="scientific">Planoprotostelium fungivorum</name>
    <dbReference type="NCBI Taxonomy" id="1890364"/>
    <lineage>
        <taxon>Eukaryota</taxon>
        <taxon>Amoebozoa</taxon>
        <taxon>Evosea</taxon>
        <taxon>Variosea</taxon>
        <taxon>Cavosteliida</taxon>
        <taxon>Cavosteliaceae</taxon>
        <taxon>Planoprotostelium</taxon>
    </lineage>
</organism>
<dbReference type="EMBL" id="MDYQ01000074">
    <property type="protein sequence ID" value="PRP83864.1"/>
    <property type="molecule type" value="Genomic_DNA"/>
</dbReference>
<feature type="coiled-coil region" evidence="1">
    <location>
        <begin position="283"/>
        <end position="310"/>
    </location>
</feature>
<accession>A0A2P6NIU6</accession>
<keyword evidence="1" id="KW-0175">Coiled coil</keyword>
<name>A0A2P6NIU6_9EUKA</name>
<evidence type="ECO:0000313" key="3">
    <source>
        <dbReference type="Proteomes" id="UP000241769"/>
    </source>
</evidence>
<dbReference type="Proteomes" id="UP000241769">
    <property type="component" value="Unassembled WGS sequence"/>
</dbReference>
<dbReference type="InParanoid" id="A0A2P6NIU6"/>
<feature type="coiled-coil region" evidence="1">
    <location>
        <begin position="40"/>
        <end position="166"/>
    </location>
</feature>